<dbReference type="AlphaFoldDB" id="A0ABD5S7R4"/>
<dbReference type="Pfam" id="PF20368">
    <property type="entry name" value="DUF6663"/>
    <property type="match status" value="1"/>
</dbReference>
<evidence type="ECO:0000256" key="1">
    <source>
        <dbReference type="SAM" id="MobiDB-lite"/>
    </source>
</evidence>
<dbReference type="EMBL" id="JBHSWW010000020">
    <property type="protein sequence ID" value="MFC6752418.1"/>
    <property type="molecule type" value="Genomic_DNA"/>
</dbReference>
<proteinExistence type="predicted"/>
<feature type="region of interest" description="Disordered" evidence="1">
    <location>
        <begin position="1"/>
        <end position="52"/>
    </location>
</feature>
<feature type="region of interest" description="Disordered" evidence="1">
    <location>
        <begin position="254"/>
        <end position="295"/>
    </location>
</feature>
<protein>
    <submittedName>
        <fullName evidence="2">DUF6663 family protein</fullName>
    </submittedName>
</protein>
<gene>
    <name evidence="2" type="ORF">ACFQEU_02865</name>
</gene>
<dbReference type="RefSeq" id="WP_379779101.1">
    <property type="nucleotide sequence ID" value="NZ_JBHSWW010000020.1"/>
</dbReference>
<name>A0ABD5S7R4_9EURY</name>
<accession>A0ABD5S7R4</accession>
<keyword evidence="3" id="KW-1185">Reference proteome</keyword>
<feature type="compositionally biased region" description="Acidic residues" evidence="1">
    <location>
        <begin position="269"/>
        <end position="295"/>
    </location>
</feature>
<comment type="caution">
    <text evidence="2">The sequence shown here is derived from an EMBL/GenBank/DDBJ whole genome shotgun (WGS) entry which is preliminary data.</text>
</comment>
<dbReference type="InterPro" id="IPR046604">
    <property type="entry name" value="DUF6663"/>
</dbReference>
<reference evidence="2 3" key="1">
    <citation type="journal article" date="2019" name="Int. J. Syst. Evol. Microbiol.">
        <title>The Global Catalogue of Microorganisms (GCM) 10K type strain sequencing project: providing services to taxonomists for standard genome sequencing and annotation.</title>
        <authorList>
            <consortium name="The Broad Institute Genomics Platform"/>
            <consortium name="The Broad Institute Genome Sequencing Center for Infectious Disease"/>
            <person name="Wu L."/>
            <person name="Ma J."/>
        </authorList>
    </citation>
    <scope>NUCLEOTIDE SEQUENCE [LARGE SCALE GENOMIC DNA]</scope>
    <source>
        <strain evidence="2 3">CGMCC 1.3239</strain>
    </source>
</reference>
<dbReference type="Proteomes" id="UP001596442">
    <property type="component" value="Unassembled WGS sequence"/>
</dbReference>
<organism evidence="2 3">
    <name type="scientific">Halorubrum tibetense</name>
    <dbReference type="NCBI Taxonomy" id="175631"/>
    <lineage>
        <taxon>Archaea</taxon>
        <taxon>Methanobacteriati</taxon>
        <taxon>Methanobacteriota</taxon>
        <taxon>Stenosarchaea group</taxon>
        <taxon>Halobacteria</taxon>
        <taxon>Halobacteriales</taxon>
        <taxon>Haloferacaceae</taxon>
        <taxon>Halorubrum</taxon>
    </lineage>
</organism>
<sequence length="295" mass="31175">MHPTTTGRFRVHDRRPRPIDGTPGGSPDETAGTADDETPEPTDNGEAGAAEFVLVELPETPIDPSDPDAEGAYDPLYAAATGYEGELADRIDALEPGNVVDATLAWEDGDARITALDVVRETRFRFADDVEGMFEAAVEAWQRIRAEGEAIGSITTKSTDGDPNGALYLFADGPGTDTFAEVKTARLPIEPLIARVNETRGDDDPREVFVLRPAAHRFVAVYVVFERDGVLARTVRDTYGLGAGLAAGLDESGAAWEGGSMEGGPIEGDTGEDGGGDTGEDGGGDDDSFDITDRL</sequence>
<evidence type="ECO:0000313" key="3">
    <source>
        <dbReference type="Proteomes" id="UP001596442"/>
    </source>
</evidence>
<evidence type="ECO:0000313" key="2">
    <source>
        <dbReference type="EMBL" id="MFC6752418.1"/>
    </source>
</evidence>